<dbReference type="Gene3D" id="1.10.510.10">
    <property type="entry name" value="Transferase(Phosphotransferase) domain 1"/>
    <property type="match status" value="1"/>
</dbReference>
<dbReference type="PROSITE" id="PS51392">
    <property type="entry name" value="KEN"/>
    <property type="match status" value="1"/>
</dbReference>
<dbReference type="GeneID" id="110239626"/>
<feature type="repeat" description="ANK" evidence="5">
    <location>
        <begin position="315"/>
        <end position="347"/>
    </location>
</feature>
<dbReference type="PROSITE" id="PS50088">
    <property type="entry name" value="ANK_REPEAT"/>
    <property type="match status" value="8"/>
</dbReference>
<dbReference type="PANTHER" id="PTHR24123:SF33">
    <property type="entry name" value="PROTEIN HOS4"/>
    <property type="match status" value="1"/>
</dbReference>
<evidence type="ECO:0000313" key="9">
    <source>
        <dbReference type="EnsemblMetazoa" id="XP_028515023.1"/>
    </source>
</evidence>
<dbReference type="GO" id="GO:0004672">
    <property type="term" value="F:protein kinase activity"/>
    <property type="evidence" value="ECO:0007669"/>
    <property type="project" value="InterPro"/>
</dbReference>
<accession>A0A913YJ30</accession>
<dbReference type="Proteomes" id="UP000887567">
    <property type="component" value="Unplaced"/>
</dbReference>
<feature type="repeat" description="ANK" evidence="5">
    <location>
        <begin position="178"/>
        <end position="211"/>
    </location>
</feature>
<feature type="repeat" description="ANK" evidence="5">
    <location>
        <begin position="453"/>
        <end position="485"/>
    </location>
</feature>
<dbReference type="Gene3D" id="3.30.200.20">
    <property type="entry name" value="Phosphorylase Kinase, domain 1"/>
    <property type="match status" value="1"/>
</dbReference>
<evidence type="ECO:0000256" key="5">
    <source>
        <dbReference type="PROSITE-ProRule" id="PRU00023"/>
    </source>
</evidence>
<dbReference type="InterPro" id="IPR038357">
    <property type="entry name" value="KEN_sf"/>
</dbReference>
<reference evidence="9" key="1">
    <citation type="submission" date="2022-11" db="UniProtKB">
        <authorList>
            <consortium name="EnsemblMetazoa"/>
        </authorList>
    </citation>
    <scope>IDENTIFICATION</scope>
</reference>
<dbReference type="InterPro" id="IPR010513">
    <property type="entry name" value="KEN_dom"/>
</dbReference>
<dbReference type="InterPro" id="IPR002110">
    <property type="entry name" value="Ankyrin_rpt"/>
</dbReference>
<organism evidence="9 10">
    <name type="scientific">Exaiptasia diaphana</name>
    <name type="common">Tropical sea anemone</name>
    <name type="synonym">Aiptasia pulchella</name>
    <dbReference type="NCBI Taxonomy" id="2652724"/>
    <lineage>
        <taxon>Eukaryota</taxon>
        <taxon>Metazoa</taxon>
        <taxon>Cnidaria</taxon>
        <taxon>Anthozoa</taxon>
        <taxon>Hexacorallia</taxon>
        <taxon>Actiniaria</taxon>
        <taxon>Aiptasiidae</taxon>
        <taxon>Exaiptasia</taxon>
    </lineage>
</organism>
<keyword evidence="10" id="KW-1185">Reference proteome</keyword>
<dbReference type="Pfam" id="PF13857">
    <property type="entry name" value="Ank_5"/>
    <property type="match status" value="1"/>
</dbReference>
<dbReference type="SMART" id="SM00220">
    <property type="entry name" value="S_TKc"/>
    <property type="match status" value="1"/>
</dbReference>
<evidence type="ECO:0000313" key="10">
    <source>
        <dbReference type="Proteomes" id="UP000887567"/>
    </source>
</evidence>
<evidence type="ECO:0000256" key="4">
    <source>
        <dbReference type="ARBA" id="ARBA00023043"/>
    </source>
</evidence>
<feature type="domain" description="Protein kinase" evidence="7">
    <location>
        <begin position="1353"/>
        <end position="1619"/>
    </location>
</feature>
<feature type="domain" description="KEN" evidence="8">
    <location>
        <begin position="1622"/>
        <end position="1778"/>
    </location>
</feature>
<dbReference type="GO" id="GO:0004540">
    <property type="term" value="F:RNA nuclease activity"/>
    <property type="evidence" value="ECO:0007669"/>
    <property type="project" value="InterPro"/>
</dbReference>
<dbReference type="EnsemblMetazoa" id="XM_028659224.1">
    <property type="protein sequence ID" value="XP_028515025.1"/>
    <property type="gene ID" value="LOC110239626"/>
</dbReference>
<dbReference type="SUPFAM" id="SSF48403">
    <property type="entry name" value="Ankyrin repeat"/>
    <property type="match status" value="4"/>
</dbReference>
<evidence type="ECO:0000256" key="3">
    <source>
        <dbReference type="ARBA" id="ARBA00022840"/>
    </source>
</evidence>
<proteinExistence type="predicted"/>
<feature type="binding site" evidence="6">
    <location>
        <position position="1383"/>
    </location>
    <ligand>
        <name>ATP</name>
        <dbReference type="ChEBI" id="CHEBI:30616"/>
    </ligand>
</feature>
<keyword evidence="4 5" id="KW-0040">ANK repeat</keyword>
<dbReference type="InterPro" id="IPR051165">
    <property type="entry name" value="Multifunctional_ANK_Repeat"/>
</dbReference>
<dbReference type="RefSeq" id="XP_028515023.1">
    <property type="nucleotide sequence ID" value="XM_028659222.1"/>
</dbReference>
<dbReference type="PROSITE" id="PS00108">
    <property type="entry name" value="PROTEIN_KINASE_ST"/>
    <property type="match status" value="1"/>
</dbReference>
<dbReference type="InterPro" id="IPR011009">
    <property type="entry name" value="Kinase-like_dom_sf"/>
</dbReference>
<dbReference type="GO" id="GO:0006397">
    <property type="term" value="P:mRNA processing"/>
    <property type="evidence" value="ECO:0007669"/>
    <property type="project" value="InterPro"/>
</dbReference>
<dbReference type="InterPro" id="IPR008271">
    <property type="entry name" value="Ser/Thr_kinase_AS"/>
</dbReference>
<dbReference type="SMART" id="SM00248">
    <property type="entry name" value="ANK"/>
    <property type="match status" value="24"/>
</dbReference>
<dbReference type="Gene3D" id="1.25.40.20">
    <property type="entry name" value="Ankyrin repeat-containing domain"/>
    <property type="match status" value="8"/>
</dbReference>
<sequence length="1779" mass="197863">MAGVDSAGISLIKAARDGDLEQVHRLIEGGACVNAVNENDQTALMILAQHCRYSIPEMAIALINGGSDINMKDKEGKTALMHAIAQKSEDIALAIIKHSKDLDSNAVDNQGETALMYAIDYENENTALAIMENCKDLVINTVDNQGQTALMKAVFTEMKTIADALITRCADVNIKDKEGQTALMKAAFSRGMTTFALALIKRGADVNVKDKEGETALMYSIAYKNDSTAFAIIENSKDLDINTVDNQGQTALMKAAFRGMTTIADALIKCGADVNIKDKKGQTALMYAIDYDNENTAHAIMENSKDLDINTVDNQGQTSLMKAAVKGMTIIADALITRGADVDIKDEECKTALMHAITHRDEDTAFEILKHSKDLDSNSVDNQGQTALMKAAIHGKTRVIQALIRYGANVNHKDKEGKTALMHAVHYKRDSITAELINHETSNEFSLNTVDNEGETALMKAAFRGMTTIADALTTRGADVNIKDKEGQTALMYAIANANKNTALAIIENCKDLDINTVDNQGQTALMKAAVKGMTTIADALITRGADVNIKDKEGKTPLMNAIAYPNENTALAIIMENSKDLNLDTVDNQGQTALMKAAVKGMATIADALITRGADVNIKDKEGQTALMYAIANANKNTALAIIENSKDLDINTVDNQGQTALMKAAFRESKTNKKGRAAFMYTRLTYFNKPYDAGILTHKLISAGADVNKTDNNGNTALMYNVRNKASVKELIERGKASVEVRNDQGRTVLFYALVQSISSARYLVENGANLHLTDNYNVSVLSYFIHHWMGGPYVERMDKQFSFLKDNGIKKETIVNTIVNAVFCKFPLLKSPVNTISITSIISCLTYAIKLSKETLSFRKDNKCRLLQDLVVSIKRDEYSVSVPDLSIRLDKLLELGADPNTCDEHGNTIAHHITLLGMHDNTVEAKSFFDVLFSLEKKGLKINKKNGEKEIPLFLMLTKAVNHDEGRLNKELILDMCIFFLERDRAILTETSQTGDSVFHLLIKLSIVGDSNEESLERCIMEILRLFSQQQRELSRIVNSTNDEMNTPLHVWAAGSKAGKQNLDTSEILRWQGPSEKILDLLLSCGAVHHATNLKKETPLHMCRTWTAVKLLFKAGAKTNDEDALGRSPLLSAAKNCLFLENPGCFYPDVSPDEAPTFWETVLDMGFDLWTCDRNGDSIISILIKENSFELADGLIKITCEKCQSLLDETLVGVLNAICKDASTQTTWKSILVDKLLKSTRRSLDVSSALRSCCMNIIDYYATLKHAETTEFDSVHYEIVKQLLRYGAPGESCLDVAEGCPPLKALLSTPVSMEERPLVIPWTSVSQKHKNQLAEVARRLNCNMEGPYWYHRTEIGHGSFGQVFVGIHEKDRMEVAVKKVRHSQQHTKKDIREIRTLASLSKCEHIVRYLTFFQIADYSFIIMELMEGNLIEYFASAFNNRSRETKELCRDVVQGLKYLHDENVIHRDLKPNNILYNYPKLCLKIADFGLSCRIDVNASFTVMAPGVGTRGWIAPEVTKSTTHDHSTLSDVFSCGLVFHYILSKDHRHPFSPADCTDKSELEIITKTENNILNNNMEGWDSDLDPESSHVITGMLNCTNEKERPTASMLLHHPMFWSKKKKLDFLSAVGNQDEFECPRNKRPAPPLRSDVEKDLEKEFATIVEFGKWDDPRYTQTSAIFIETQKPIVKHDKKGKPYNVTTRKYDIGSAVELVRFIRNAIAHVSEASRPTAIRTQILEDAVFLDEFPNLVIEVFKAVTAHGWDVSREEIKHVLAND</sequence>
<protein>
    <submittedName>
        <fullName evidence="9">Uncharacterized protein</fullName>
    </submittedName>
</protein>
<dbReference type="InterPro" id="IPR000719">
    <property type="entry name" value="Prot_kinase_dom"/>
</dbReference>
<dbReference type="EnsemblMetazoa" id="XM_028659222.1">
    <property type="protein sequence ID" value="XP_028515023.1"/>
    <property type="gene ID" value="LOC110239626"/>
</dbReference>
<dbReference type="RefSeq" id="XP_028515026.1">
    <property type="nucleotide sequence ID" value="XM_028659225.1"/>
</dbReference>
<evidence type="ECO:0000256" key="6">
    <source>
        <dbReference type="PROSITE-ProRule" id="PRU10141"/>
    </source>
</evidence>
<dbReference type="EnsemblMetazoa" id="XM_028659225.1">
    <property type="protein sequence ID" value="XP_028515026.1"/>
    <property type="gene ID" value="LOC110239626"/>
</dbReference>
<feature type="repeat" description="ANK" evidence="5">
    <location>
        <begin position="590"/>
        <end position="622"/>
    </location>
</feature>
<dbReference type="Gene3D" id="1.20.1440.180">
    <property type="entry name" value="KEN domain"/>
    <property type="match status" value="1"/>
</dbReference>
<evidence type="ECO:0000256" key="1">
    <source>
        <dbReference type="ARBA" id="ARBA00022737"/>
    </source>
</evidence>
<dbReference type="Pfam" id="PF00069">
    <property type="entry name" value="Pkinase"/>
    <property type="match status" value="1"/>
</dbReference>
<dbReference type="RefSeq" id="XP_028515025.1">
    <property type="nucleotide sequence ID" value="XM_028659224.1"/>
</dbReference>
<keyword evidence="3 6" id="KW-0067">ATP-binding</keyword>
<feature type="repeat" description="ANK" evidence="5">
    <location>
        <begin position="145"/>
        <end position="177"/>
    </location>
</feature>
<evidence type="ECO:0000259" key="7">
    <source>
        <dbReference type="PROSITE" id="PS50011"/>
    </source>
</evidence>
<dbReference type="SUPFAM" id="SSF56112">
    <property type="entry name" value="Protein kinase-like (PK-like)"/>
    <property type="match status" value="1"/>
</dbReference>
<feature type="repeat" description="ANK" evidence="5">
    <location>
        <begin position="521"/>
        <end position="553"/>
    </location>
</feature>
<feature type="repeat" description="ANK" evidence="5">
    <location>
        <begin position="247"/>
        <end position="279"/>
    </location>
</feature>
<dbReference type="OrthoDB" id="194358at2759"/>
<dbReference type="PROSITE" id="PS50297">
    <property type="entry name" value="ANK_REP_REGION"/>
    <property type="match status" value="7"/>
</dbReference>
<dbReference type="Pfam" id="PF06479">
    <property type="entry name" value="Ribonuc_2-5A"/>
    <property type="match status" value="1"/>
</dbReference>
<dbReference type="Pfam" id="PF12796">
    <property type="entry name" value="Ank_2"/>
    <property type="match status" value="6"/>
</dbReference>
<evidence type="ECO:0000259" key="8">
    <source>
        <dbReference type="PROSITE" id="PS51392"/>
    </source>
</evidence>
<keyword evidence="2 6" id="KW-0547">Nucleotide-binding</keyword>
<name>A0A913YJ30_EXADI</name>
<dbReference type="InterPro" id="IPR036770">
    <property type="entry name" value="Ankyrin_rpt-contain_sf"/>
</dbReference>
<dbReference type="InterPro" id="IPR017441">
    <property type="entry name" value="Protein_kinase_ATP_BS"/>
</dbReference>
<keyword evidence="1" id="KW-0677">Repeat</keyword>
<dbReference type="PANTHER" id="PTHR24123">
    <property type="entry name" value="ANKYRIN REPEAT-CONTAINING"/>
    <property type="match status" value="1"/>
</dbReference>
<evidence type="ECO:0000256" key="2">
    <source>
        <dbReference type="ARBA" id="ARBA00022741"/>
    </source>
</evidence>
<dbReference type="GO" id="GO:0005524">
    <property type="term" value="F:ATP binding"/>
    <property type="evidence" value="ECO:0007669"/>
    <property type="project" value="UniProtKB-UniRule"/>
</dbReference>
<feature type="repeat" description="ANK" evidence="5">
    <location>
        <begin position="383"/>
        <end position="415"/>
    </location>
</feature>
<dbReference type="PROSITE" id="PS00107">
    <property type="entry name" value="PROTEIN_KINASE_ATP"/>
    <property type="match status" value="1"/>
</dbReference>
<dbReference type="PROSITE" id="PS50011">
    <property type="entry name" value="PROTEIN_KINASE_DOM"/>
    <property type="match status" value="1"/>
</dbReference>